<dbReference type="InterPro" id="IPR000871">
    <property type="entry name" value="Beta-lactam_class-A"/>
</dbReference>
<comment type="caution">
    <text evidence="3">The sequence shown here is derived from an EMBL/GenBank/DDBJ whole genome shotgun (WGS) entry which is preliminary data.</text>
</comment>
<sequence length="333" mass="38553">MAILKKNFKKEISLEKKKPSKIEVKGSRKAIVWLILISFLLSALFYLKTQKIDLYFLKPQPFIYKIGQKKQEEKLSQSLGIKVNLSNPTGLENSLNFLLKDLQGEYGFYYFNFNTKEELGINENQVFQAASVNKLPIMISFYQEVEKGNLKIDSLYVLDKEDFQDYGSGVLHTQEQGIRYSYEELVKLMGKHSDNTAAYVMARIVGYKKIRDYLDKYEMNNTTLDDNNTTTPKEMGNYLRLFYENELIGVENKEKILEFLTQTDFEDRLPQGVPSYIRVAHKTGNLAGVYNDCGFILSSKPYLVCVFSQDTLEQQALDVIPKIAEILWEYNKT</sequence>
<gene>
    <name evidence="3" type="ORF">COT75_05135</name>
</gene>
<keyword evidence="1" id="KW-0472">Membrane</keyword>
<dbReference type="InterPro" id="IPR012338">
    <property type="entry name" value="Beta-lactam/transpept-like"/>
</dbReference>
<dbReference type="Proteomes" id="UP000230093">
    <property type="component" value="Unassembled WGS sequence"/>
</dbReference>
<keyword evidence="1" id="KW-1133">Transmembrane helix</keyword>
<feature type="transmembrane region" description="Helical" evidence="1">
    <location>
        <begin position="30"/>
        <end position="47"/>
    </location>
</feature>
<dbReference type="InterPro" id="IPR045155">
    <property type="entry name" value="Beta-lactam_cat"/>
</dbReference>
<evidence type="ECO:0000313" key="3">
    <source>
        <dbReference type="EMBL" id="PIS08833.1"/>
    </source>
</evidence>
<proteinExistence type="predicted"/>
<dbReference type="PANTHER" id="PTHR35333">
    <property type="entry name" value="BETA-LACTAMASE"/>
    <property type="match status" value="1"/>
</dbReference>
<reference evidence="4" key="1">
    <citation type="submission" date="2017-09" db="EMBL/GenBank/DDBJ databases">
        <title>Depth-based differentiation of microbial function through sediment-hosted aquifers and enrichment of novel symbionts in the deep terrestrial subsurface.</title>
        <authorList>
            <person name="Probst A.J."/>
            <person name="Ladd B."/>
            <person name="Jarett J.K."/>
            <person name="Geller-Mcgrath D.E."/>
            <person name="Sieber C.M.K."/>
            <person name="Emerson J.B."/>
            <person name="Anantharaman K."/>
            <person name="Thomas B.C."/>
            <person name="Malmstrom R."/>
            <person name="Stieglmeier M."/>
            <person name="Klingl A."/>
            <person name="Woyke T."/>
            <person name="Ryan C.M."/>
            <person name="Banfield J.F."/>
        </authorList>
    </citation>
    <scope>NUCLEOTIDE SEQUENCE [LARGE SCALE GENOMIC DNA]</scope>
</reference>
<dbReference type="AlphaFoldDB" id="A0A2H0W846"/>
<organism evidence="3 4">
    <name type="scientific">Candidatus Beckwithbacteria bacterium CG10_big_fil_rev_8_21_14_0_10_34_10</name>
    <dbReference type="NCBI Taxonomy" id="1974495"/>
    <lineage>
        <taxon>Bacteria</taxon>
        <taxon>Candidatus Beckwithiibacteriota</taxon>
    </lineage>
</organism>
<feature type="domain" description="Beta-lactamase class A catalytic" evidence="2">
    <location>
        <begin position="107"/>
        <end position="307"/>
    </location>
</feature>
<evidence type="ECO:0000256" key="1">
    <source>
        <dbReference type="SAM" id="Phobius"/>
    </source>
</evidence>
<accession>A0A2H0W846</accession>
<keyword evidence="1" id="KW-0812">Transmembrane</keyword>
<dbReference type="PANTHER" id="PTHR35333:SF3">
    <property type="entry name" value="BETA-LACTAMASE-TYPE TRANSPEPTIDASE FOLD CONTAINING PROTEIN"/>
    <property type="match status" value="1"/>
</dbReference>
<dbReference type="GO" id="GO:0046677">
    <property type="term" value="P:response to antibiotic"/>
    <property type="evidence" value="ECO:0007669"/>
    <property type="project" value="InterPro"/>
</dbReference>
<evidence type="ECO:0000259" key="2">
    <source>
        <dbReference type="Pfam" id="PF13354"/>
    </source>
</evidence>
<dbReference type="Pfam" id="PF13354">
    <property type="entry name" value="Beta-lactamase2"/>
    <property type="match status" value="1"/>
</dbReference>
<dbReference type="Gene3D" id="3.40.710.10">
    <property type="entry name" value="DD-peptidase/beta-lactamase superfamily"/>
    <property type="match status" value="1"/>
</dbReference>
<dbReference type="GO" id="GO:0030655">
    <property type="term" value="P:beta-lactam antibiotic catabolic process"/>
    <property type="evidence" value="ECO:0007669"/>
    <property type="project" value="InterPro"/>
</dbReference>
<evidence type="ECO:0000313" key="4">
    <source>
        <dbReference type="Proteomes" id="UP000230093"/>
    </source>
</evidence>
<name>A0A2H0W846_9BACT</name>
<dbReference type="GO" id="GO:0008800">
    <property type="term" value="F:beta-lactamase activity"/>
    <property type="evidence" value="ECO:0007669"/>
    <property type="project" value="InterPro"/>
</dbReference>
<dbReference type="SUPFAM" id="SSF56601">
    <property type="entry name" value="beta-lactamase/transpeptidase-like"/>
    <property type="match status" value="1"/>
</dbReference>
<dbReference type="EMBL" id="PEZT01000028">
    <property type="protein sequence ID" value="PIS08833.1"/>
    <property type="molecule type" value="Genomic_DNA"/>
</dbReference>
<protein>
    <recommendedName>
        <fullName evidence="2">Beta-lactamase class A catalytic domain-containing protein</fullName>
    </recommendedName>
</protein>